<dbReference type="EMBL" id="WHVB01000005">
    <property type="protein sequence ID" value="KAF8482604.1"/>
    <property type="molecule type" value="Genomic_DNA"/>
</dbReference>
<sequence length="75" mass="8238">MSWDSWETHVMCVCLRMLGLVITRSSDRVTALRGGPSLGLSLTLISPPIGTGRAHRDFHLSIARPPPLTILMLVE</sequence>
<evidence type="ECO:0008006" key="4">
    <source>
        <dbReference type="Google" id="ProtNLM"/>
    </source>
</evidence>
<feature type="chain" id="PRO_5040128520" description="Secreted protein" evidence="1">
    <location>
        <begin position="24"/>
        <end position="75"/>
    </location>
</feature>
<dbReference type="Proteomes" id="UP000759537">
    <property type="component" value="Unassembled WGS sequence"/>
</dbReference>
<proteinExistence type="predicted"/>
<keyword evidence="1" id="KW-0732">Signal</keyword>
<dbReference type="AlphaFoldDB" id="A0A9P5TB96"/>
<reference evidence="2" key="1">
    <citation type="submission" date="2019-10" db="EMBL/GenBank/DDBJ databases">
        <authorList>
            <consortium name="DOE Joint Genome Institute"/>
            <person name="Kuo A."/>
            <person name="Miyauchi S."/>
            <person name="Kiss E."/>
            <person name="Drula E."/>
            <person name="Kohler A."/>
            <person name="Sanchez-Garcia M."/>
            <person name="Andreopoulos B."/>
            <person name="Barry K.W."/>
            <person name="Bonito G."/>
            <person name="Buee M."/>
            <person name="Carver A."/>
            <person name="Chen C."/>
            <person name="Cichocki N."/>
            <person name="Clum A."/>
            <person name="Culley D."/>
            <person name="Crous P.W."/>
            <person name="Fauchery L."/>
            <person name="Girlanda M."/>
            <person name="Hayes R."/>
            <person name="Keri Z."/>
            <person name="LaButti K."/>
            <person name="Lipzen A."/>
            <person name="Lombard V."/>
            <person name="Magnuson J."/>
            <person name="Maillard F."/>
            <person name="Morin E."/>
            <person name="Murat C."/>
            <person name="Nolan M."/>
            <person name="Ohm R."/>
            <person name="Pangilinan J."/>
            <person name="Pereira M."/>
            <person name="Perotto S."/>
            <person name="Peter M."/>
            <person name="Riley R."/>
            <person name="Sitrit Y."/>
            <person name="Stielow B."/>
            <person name="Szollosi G."/>
            <person name="Zifcakova L."/>
            <person name="Stursova M."/>
            <person name="Spatafora J.W."/>
            <person name="Tedersoo L."/>
            <person name="Vaario L.-M."/>
            <person name="Yamada A."/>
            <person name="Yan M."/>
            <person name="Wang P."/>
            <person name="Xu J."/>
            <person name="Bruns T."/>
            <person name="Baldrian P."/>
            <person name="Vilgalys R."/>
            <person name="Henrissat B."/>
            <person name="Grigoriev I.V."/>
            <person name="Hibbett D."/>
            <person name="Nagy L.G."/>
            <person name="Martin F.M."/>
        </authorList>
    </citation>
    <scope>NUCLEOTIDE SEQUENCE</scope>
    <source>
        <strain evidence="2">Prilba</strain>
    </source>
</reference>
<accession>A0A9P5TB96</accession>
<feature type="signal peptide" evidence="1">
    <location>
        <begin position="1"/>
        <end position="23"/>
    </location>
</feature>
<evidence type="ECO:0000313" key="2">
    <source>
        <dbReference type="EMBL" id="KAF8482604.1"/>
    </source>
</evidence>
<comment type="caution">
    <text evidence="2">The sequence shown here is derived from an EMBL/GenBank/DDBJ whole genome shotgun (WGS) entry which is preliminary data.</text>
</comment>
<name>A0A9P5TB96_9AGAM</name>
<evidence type="ECO:0000256" key="1">
    <source>
        <dbReference type="SAM" id="SignalP"/>
    </source>
</evidence>
<evidence type="ECO:0000313" key="3">
    <source>
        <dbReference type="Proteomes" id="UP000759537"/>
    </source>
</evidence>
<protein>
    <recommendedName>
        <fullName evidence="4">Secreted protein</fullName>
    </recommendedName>
</protein>
<organism evidence="2 3">
    <name type="scientific">Russula ochroleuca</name>
    <dbReference type="NCBI Taxonomy" id="152965"/>
    <lineage>
        <taxon>Eukaryota</taxon>
        <taxon>Fungi</taxon>
        <taxon>Dikarya</taxon>
        <taxon>Basidiomycota</taxon>
        <taxon>Agaricomycotina</taxon>
        <taxon>Agaricomycetes</taxon>
        <taxon>Russulales</taxon>
        <taxon>Russulaceae</taxon>
        <taxon>Russula</taxon>
    </lineage>
</organism>
<gene>
    <name evidence="2" type="ORF">DFH94DRAFT_728419</name>
</gene>
<reference evidence="2" key="2">
    <citation type="journal article" date="2020" name="Nat. Commun.">
        <title>Large-scale genome sequencing of mycorrhizal fungi provides insights into the early evolution of symbiotic traits.</title>
        <authorList>
            <person name="Miyauchi S."/>
            <person name="Kiss E."/>
            <person name="Kuo A."/>
            <person name="Drula E."/>
            <person name="Kohler A."/>
            <person name="Sanchez-Garcia M."/>
            <person name="Morin E."/>
            <person name="Andreopoulos B."/>
            <person name="Barry K.W."/>
            <person name="Bonito G."/>
            <person name="Buee M."/>
            <person name="Carver A."/>
            <person name="Chen C."/>
            <person name="Cichocki N."/>
            <person name="Clum A."/>
            <person name="Culley D."/>
            <person name="Crous P.W."/>
            <person name="Fauchery L."/>
            <person name="Girlanda M."/>
            <person name="Hayes R.D."/>
            <person name="Keri Z."/>
            <person name="LaButti K."/>
            <person name="Lipzen A."/>
            <person name="Lombard V."/>
            <person name="Magnuson J."/>
            <person name="Maillard F."/>
            <person name="Murat C."/>
            <person name="Nolan M."/>
            <person name="Ohm R.A."/>
            <person name="Pangilinan J."/>
            <person name="Pereira M.F."/>
            <person name="Perotto S."/>
            <person name="Peter M."/>
            <person name="Pfister S."/>
            <person name="Riley R."/>
            <person name="Sitrit Y."/>
            <person name="Stielow J.B."/>
            <person name="Szollosi G."/>
            <person name="Zifcakova L."/>
            <person name="Stursova M."/>
            <person name="Spatafora J.W."/>
            <person name="Tedersoo L."/>
            <person name="Vaario L.M."/>
            <person name="Yamada A."/>
            <person name="Yan M."/>
            <person name="Wang P."/>
            <person name="Xu J."/>
            <person name="Bruns T."/>
            <person name="Baldrian P."/>
            <person name="Vilgalys R."/>
            <person name="Dunand C."/>
            <person name="Henrissat B."/>
            <person name="Grigoriev I.V."/>
            <person name="Hibbett D."/>
            <person name="Nagy L.G."/>
            <person name="Martin F.M."/>
        </authorList>
    </citation>
    <scope>NUCLEOTIDE SEQUENCE</scope>
    <source>
        <strain evidence="2">Prilba</strain>
    </source>
</reference>
<keyword evidence="3" id="KW-1185">Reference proteome</keyword>